<keyword evidence="2 4" id="KW-0732">Signal</keyword>
<dbReference type="Gene3D" id="3.40.390.10">
    <property type="entry name" value="Collagenase (Catalytic Domain)"/>
    <property type="match status" value="1"/>
</dbReference>
<gene>
    <name evidence="6" type="ORF">ACFFU9_07940</name>
</gene>
<dbReference type="Pfam" id="PF18962">
    <property type="entry name" value="Por_Secre_tail"/>
    <property type="match status" value="1"/>
</dbReference>
<dbReference type="PROSITE" id="PS51829">
    <property type="entry name" value="P_HOMO_B"/>
    <property type="match status" value="1"/>
</dbReference>
<proteinExistence type="predicted"/>
<dbReference type="InterPro" id="IPR024079">
    <property type="entry name" value="MetalloPept_cat_dom_sf"/>
</dbReference>
<keyword evidence="7" id="KW-1185">Reference proteome</keyword>
<dbReference type="InterPro" id="IPR013783">
    <property type="entry name" value="Ig-like_fold"/>
</dbReference>
<evidence type="ECO:0000313" key="7">
    <source>
        <dbReference type="Proteomes" id="UP001589585"/>
    </source>
</evidence>
<accession>A0ABV5FB56</accession>
<dbReference type="SUPFAM" id="SSF49785">
    <property type="entry name" value="Galactose-binding domain-like"/>
    <property type="match status" value="1"/>
</dbReference>
<dbReference type="NCBIfam" id="TIGR04183">
    <property type="entry name" value="Por_Secre_tail"/>
    <property type="match status" value="1"/>
</dbReference>
<evidence type="ECO:0000259" key="5">
    <source>
        <dbReference type="PROSITE" id="PS51829"/>
    </source>
</evidence>
<evidence type="ECO:0000313" key="6">
    <source>
        <dbReference type="EMBL" id="MFB9056671.1"/>
    </source>
</evidence>
<dbReference type="RefSeq" id="WP_379860866.1">
    <property type="nucleotide sequence ID" value="NZ_JBHMFC010000028.1"/>
</dbReference>
<dbReference type="InterPro" id="IPR008979">
    <property type="entry name" value="Galactose-bd-like_sf"/>
</dbReference>
<sequence>MKQLNLKFLLLLLSIACLSLTSFAQHTNPLWTVTTQKQTVKRENDFRQGFSNKNRLYQLDIEQLTARLQLASRPSNGSKASSQIITFPNADGTIGSYTVIETPILEPVFQAEQNHIRSYAGHNIENPETTIHFSLTPKGLHAMTLSPANGTQFIDPYNSSSNTYTVYNKTDLPTLKEFPKCLTPDYATTLNPSNNLSKSAKTMGDGKLRTFRLALASTAEYASFHIDAAGLSNATMAQKKQAVLEAMVVTMTRVNAIFKRDLSLVMSLVNNMDIIFLDEEDGFSNFDASALIDESQTIINTTIGAANYDIGHTFSTGAGGIAELSSVCNNHAKARGVTGQPFPVGDAYNIDFVTHEMGHQFGAPHTWNGNAGNCDTLEWNSSNAYEPGSGSTIMAYAGICAPQNIQSYADAYFHQKSIQMIWNTITTGSSTCGTESSTFNSPPKANAGSSYTIPISTPYKLTGSSTDTEGTDTHTYTWEQYDLGGGASRGVPNESNASGPLVRSFEGTTSPIRYIPRLEDLRLSNGSTTWEKLASVSRPINFQLTVRDHDIRGGQTATDNMTVSTYADAGPFKITSQQSYVSYPENSTQTITWDVAKTNASPVNTSLVNILLSTDGGLTFPTVLVANTANDGTANISFPNDIKAPFCRIMVEAVNNIFFAINPENFAIGYNVSTTCTQYTGGTDLPLNIPDNGDAFVSSTISVNESTTITDVKVGLNIDHTYQGDLQIALQSPNSTQTNLITPNLCGNGSLIIRLDDNANPIDCSNAQNNDVYRPLNPLSIFKGENPFGNWTLGIADLSAGDTGILTSWYLELCTTTITEGSPEPIAFADLKVFPNPNSGDFIVTLTNLIKHKIDIVIYDTSGRIIFKKDYENNGVFNETIKLSSISSGMYILKARDGTRTYTRKIMIN</sequence>
<organism evidence="6 7">
    <name type="scientific">Mariniflexile ostreae</name>
    <dbReference type="NCBI Taxonomy" id="1520892"/>
    <lineage>
        <taxon>Bacteria</taxon>
        <taxon>Pseudomonadati</taxon>
        <taxon>Bacteroidota</taxon>
        <taxon>Flavobacteriia</taxon>
        <taxon>Flavobacteriales</taxon>
        <taxon>Flavobacteriaceae</taxon>
        <taxon>Mariniflexile</taxon>
    </lineage>
</organism>
<dbReference type="InterPro" id="IPR026444">
    <property type="entry name" value="Secre_tail"/>
</dbReference>
<protein>
    <submittedName>
        <fullName evidence="6">Reprolysin-like metallopeptidase</fullName>
    </submittedName>
</protein>
<dbReference type="Gene3D" id="2.60.120.260">
    <property type="entry name" value="Galactose-binding domain-like"/>
    <property type="match status" value="1"/>
</dbReference>
<keyword evidence="1" id="KW-0645">Protease</keyword>
<dbReference type="InterPro" id="IPR002884">
    <property type="entry name" value="P_dom"/>
</dbReference>
<dbReference type="Gene3D" id="2.60.40.10">
    <property type="entry name" value="Immunoglobulins"/>
    <property type="match status" value="1"/>
</dbReference>
<evidence type="ECO:0000256" key="4">
    <source>
        <dbReference type="SAM" id="SignalP"/>
    </source>
</evidence>
<dbReference type="SUPFAM" id="SSF55486">
    <property type="entry name" value="Metalloproteases ('zincins'), catalytic domain"/>
    <property type="match status" value="1"/>
</dbReference>
<feature type="domain" description="P/Homo B" evidence="5">
    <location>
        <begin position="671"/>
        <end position="819"/>
    </location>
</feature>
<evidence type="ECO:0000256" key="3">
    <source>
        <dbReference type="ARBA" id="ARBA00022801"/>
    </source>
</evidence>
<name>A0ABV5FB56_9FLAO</name>
<evidence type="ECO:0000256" key="2">
    <source>
        <dbReference type="ARBA" id="ARBA00022729"/>
    </source>
</evidence>
<reference evidence="6 7" key="1">
    <citation type="submission" date="2024-09" db="EMBL/GenBank/DDBJ databases">
        <authorList>
            <person name="Sun Q."/>
            <person name="Mori K."/>
        </authorList>
    </citation>
    <scope>NUCLEOTIDE SEQUENCE [LARGE SCALE GENOMIC DNA]</scope>
    <source>
        <strain evidence="6 7">CECT 8622</strain>
    </source>
</reference>
<dbReference type="Proteomes" id="UP001589585">
    <property type="component" value="Unassembled WGS sequence"/>
</dbReference>
<dbReference type="Pfam" id="PF13583">
    <property type="entry name" value="Reprolysin_4"/>
    <property type="match status" value="1"/>
</dbReference>
<feature type="chain" id="PRO_5045061010" evidence="4">
    <location>
        <begin position="25"/>
        <end position="909"/>
    </location>
</feature>
<keyword evidence="3" id="KW-0378">Hydrolase</keyword>
<dbReference type="EMBL" id="JBHMFC010000028">
    <property type="protein sequence ID" value="MFB9056671.1"/>
    <property type="molecule type" value="Genomic_DNA"/>
</dbReference>
<comment type="caution">
    <text evidence="6">The sequence shown here is derived from an EMBL/GenBank/DDBJ whole genome shotgun (WGS) entry which is preliminary data.</text>
</comment>
<dbReference type="Pfam" id="PF01483">
    <property type="entry name" value="P_proprotein"/>
    <property type="match status" value="1"/>
</dbReference>
<feature type="signal peptide" evidence="4">
    <location>
        <begin position="1"/>
        <end position="24"/>
    </location>
</feature>
<evidence type="ECO:0000256" key="1">
    <source>
        <dbReference type="ARBA" id="ARBA00022670"/>
    </source>
</evidence>